<keyword evidence="3" id="KW-0472">Membrane</keyword>
<comment type="subcellular location">
    <subcellularLocation>
        <location evidence="1">Membrane</location>
    </subcellularLocation>
</comment>
<dbReference type="GeneTree" id="ENSGT00940000175426"/>
<proteinExistence type="predicted"/>
<dbReference type="InterPro" id="IPR013106">
    <property type="entry name" value="Ig_V-set"/>
</dbReference>
<evidence type="ECO:0000256" key="1">
    <source>
        <dbReference type="ARBA" id="ARBA00004370"/>
    </source>
</evidence>
<evidence type="ECO:0000259" key="4">
    <source>
        <dbReference type="Pfam" id="PF07686"/>
    </source>
</evidence>
<dbReference type="GO" id="GO:0005886">
    <property type="term" value="C:plasma membrane"/>
    <property type="evidence" value="ECO:0007669"/>
    <property type="project" value="TreeGrafter"/>
</dbReference>
<sequence length="99" mass="10869">TSAEETFYLNRLLTVGSGKRAESGRITLVDLGNGAFTVTFSQLQMSDSGRYWCGVDRPGFDTFTAVHVIQLNVSRGTVCHVTAQDHLFIIVCSSFCRCT</sequence>
<dbReference type="Proteomes" id="UP000694389">
    <property type="component" value="Unassembled WGS sequence"/>
</dbReference>
<dbReference type="InterPro" id="IPR013783">
    <property type="entry name" value="Ig-like_fold"/>
</dbReference>
<dbReference type="Gene3D" id="2.60.40.10">
    <property type="entry name" value="Immunoglobulins"/>
    <property type="match status" value="1"/>
</dbReference>
<dbReference type="Ensembl" id="ENSDLAT00005077487.1">
    <property type="protein sequence ID" value="ENSDLAP00005081205.1"/>
    <property type="gene ID" value="ENSDLAG00005031538.1"/>
</dbReference>
<dbReference type="AlphaFoldDB" id="A0A8P4KNR9"/>
<name>A0A8P4KNR9_DICLA</name>
<dbReference type="PANTHER" id="PTHR11860">
    <property type="entry name" value="POLYMERIC-IMMUNOGLOBULIN RECEPTOR"/>
    <property type="match status" value="1"/>
</dbReference>
<dbReference type="InterPro" id="IPR036179">
    <property type="entry name" value="Ig-like_dom_sf"/>
</dbReference>
<dbReference type="PANTHER" id="PTHR11860:SF87">
    <property type="entry name" value="CMRF35-LIKE MOLECULE 8"/>
    <property type="match status" value="1"/>
</dbReference>
<evidence type="ECO:0000313" key="6">
    <source>
        <dbReference type="Proteomes" id="UP000694389"/>
    </source>
</evidence>
<protein>
    <recommendedName>
        <fullName evidence="4">Immunoglobulin V-set domain-containing protein</fullName>
    </recommendedName>
</protein>
<keyword evidence="6" id="KW-1185">Reference proteome</keyword>
<dbReference type="GO" id="GO:0004888">
    <property type="term" value="F:transmembrane signaling receptor activity"/>
    <property type="evidence" value="ECO:0007669"/>
    <property type="project" value="TreeGrafter"/>
</dbReference>
<dbReference type="InterPro" id="IPR050671">
    <property type="entry name" value="CD300_family_receptors"/>
</dbReference>
<keyword evidence="2" id="KW-0812">Transmembrane</keyword>
<accession>A0A8P4KNR9</accession>
<organism evidence="5 6">
    <name type="scientific">Dicentrarchus labrax</name>
    <name type="common">European seabass</name>
    <name type="synonym">Morone labrax</name>
    <dbReference type="NCBI Taxonomy" id="13489"/>
    <lineage>
        <taxon>Eukaryota</taxon>
        <taxon>Metazoa</taxon>
        <taxon>Chordata</taxon>
        <taxon>Craniata</taxon>
        <taxon>Vertebrata</taxon>
        <taxon>Euteleostomi</taxon>
        <taxon>Actinopterygii</taxon>
        <taxon>Neopterygii</taxon>
        <taxon>Teleostei</taxon>
        <taxon>Neoteleostei</taxon>
        <taxon>Acanthomorphata</taxon>
        <taxon>Eupercaria</taxon>
        <taxon>Moronidae</taxon>
        <taxon>Dicentrarchus</taxon>
    </lineage>
</organism>
<evidence type="ECO:0000256" key="2">
    <source>
        <dbReference type="ARBA" id="ARBA00022692"/>
    </source>
</evidence>
<evidence type="ECO:0000256" key="3">
    <source>
        <dbReference type="ARBA" id="ARBA00023136"/>
    </source>
</evidence>
<dbReference type="Pfam" id="PF07686">
    <property type="entry name" value="V-set"/>
    <property type="match status" value="1"/>
</dbReference>
<reference evidence="5" key="1">
    <citation type="submission" date="2025-08" db="UniProtKB">
        <authorList>
            <consortium name="Ensembl"/>
        </authorList>
    </citation>
    <scope>IDENTIFICATION</scope>
</reference>
<evidence type="ECO:0000313" key="5">
    <source>
        <dbReference type="Ensembl" id="ENSDLAP00005081205.1"/>
    </source>
</evidence>
<dbReference type="SUPFAM" id="SSF48726">
    <property type="entry name" value="Immunoglobulin"/>
    <property type="match status" value="1"/>
</dbReference>
<reference evidence="5" key="2">
    <citation type="submission" date="2025-09" db="UniProtKB">
        <authorList>
            <consortium name="Ensembl"/>
        </authorList>
    </citation>
    <scope>IDENTIFICATION</scope>
</reference>
<feature type="domain" description="Immunoglobulin V-set" evidence="4">
    <location>
        <begin position="16"/>
        <end position="73"/>
    </location>
</feature>